<reference evidence="13" key="1">
    <citation type="submission" date="2023-07" db="EMBL/GenBank/DDBJ databases">
        <title>draft genome sequence of fig (Ficus carica).</title>
        <authorList>
            <person name="Takahashi T."/>
            <person name="Nishimura K."/>
        </authorList>
    </citation>
    <scope>NUCLEOTIDE SEQUENCE</scope>
</reference>
<keyword evidence="6 11" id="KW-1133">Transmembrane helix</keyword>
<keyword evidence="14" id="KW-1185">Reference proteome</keyword>
<comment type="subcellular location">
    <subcellularLocation>
        <location evidence="1">Cell membrane</location>
        <topology evidence="1">Multi-pass membrane protein</topology>
    </subcellularLocation>
</comment>
<evidence type="ECO:0000256" key="8">
    <source>
        <dbReference type="ARBA" id="ARBA00023136"/>
    </source>
</evidence>
<gene>
    <name evidence="12" type="ORF">TIFTF001_039641</name>
    <name evidence="13" type="ORF">TIFTF001_039646</name>
</gene>
<evidence type="ECO:0000256" key="10">
    <source>
        <dbReference type="SAM" id="MobiDB-lite"/>
    </source>
</evidence>
<evidence type="ECO:0000256" key="2">
    <source>
        <dbReference type="ARBA" id="ARBA00022448"/>
    </source>
</evidence>
<proteinExistence type="predicted"/>
<name>A0AA88E9I9_FICCA</name>
<evidence type="ECO:0008006" key="15">
    <source>
        <dbReference type="Google" id="ProtNLM"/>
    </source>
</evidence>
<dbReference type="EMBL" id="BTGU01001192">
    <property type="protein sequence ID" value="GMN70599.1"/>
    <property type="molecule type" value="Genomic_DNA"/>
</dbReference>
<evidence type="ECO:0000313" key="13">
    <source>
        <dbReference type="EMBL" id="GMN70602.1"/>
    </source>
</evidence>
<dbReference type="EMBL" id="BTGU01001193">
    <property type="protein sequence ID" value="GMN70602.1"/>
    <property type="molecule type" value="Genomic_DNA"/>
</dbReference>
<sequence length="216" mass="24139">MNNLNNSSSSHQIQIQPSQEPRVESVEKSIQNLLKNWHRRQQWNLFLNTTSNEQNLISTSPWRTNLVNFLESKQVRVIAVALILLDLILTTLELTSTILSCNASKNRRDNDTWYHWLGIAILSLLFAKTAALAVGLGGRGFLRRPGLIVDAVVVAGALVLEGFLERKGGGLLVVVSLWRVVRVVESAFELSDDAIEAQIEGIVGQFEGLKEENRRL</sequence>
<evidence type="ECO:0000313" key="14">
    <source>
        <dbReference type="Proteomes" id="UP001187192"/>
    </source>
</evidence>
<accession>A0AA88E9I9</accession>
<keyword evidence="5" id="KW-0851">Voltage-gated channel</keyword>
<keyword evidence="9" id="KW-0407">Ion channel</keyword>
<keyword evidence="4 11" id="KW-0812">Transmembrane</keyword>
<keyword evidence="8 11" id="KW-0472">Membrane</keyword>
<dbReference type="GO" id="GO:0005886">
    <property type="term" value="C:plasma membrane"/>
    <property type="evidence" value="ECO:0007669"/>
    <property type="project" value="UniProtKB-SubCell"/>
</dbReference>
<feature type="transmembrane region" description="Helical" evidence="11">
    <location>
        <begin position="77"/>
        <end position="101"/>
    </location>
</feature>
<feature type="compositionally biased region" description="Low complexity" evidence="10">
    <location>
        <begin position="1"/>
        <end position="10"/>
    </location>
</feature>
<evidence type="ECO:0000256" key="11">
    <source>
        <dbReference type="SAM" id="Phobius"/>
    </source>
</evidence>
<dbReference type="InterPro" id="IPR027359">
    <property type="entry name" value="Volt_channel_dom_sf"/>
</dbReference>
<dbReference type="GO" id="GO:0030171">
    <property type="term" value="F:voltage-gated proton channel activity"/>
    <property type="evidence" value="ECO:0007669"/>
    <property type="project" value="InterPro"/>
</dbReference>
<feature type="transmembrane region" description="Helical" evidence="11">
    <location>
        <begin position="113"/>
        <end position="134"/>
    </location>
</feature>
<keyword evidence="2" id="KW-0813">Transport</keyword>
<evidence type="ECO:0000256" key="1">
    <source>
        <dbReference type="ARBA" id="ARBA00004651"/>
    </source>
</evidence>
<dbReference type="AlphaFoldDB" id="A0AA88E9I9"/>
<dbReference type="InterPro" id="IPR031846">
    <property type="entry name" value="Hvcn1"/>
</dbReference>
<dbReference type="PANTHER" id="PTHR46480:SF1">
    <property type="entry name" value="VOLTAGE-GATED HYDROGEN CHANNEL 1"/>
    <property type="match status" value="1"/>
</dbReference>
<organism evidence="13 14">
    <name type="scientific">Ficus carica</name>
    <name type="common">Common fig</name>
    <dbReference type="NCBI Taxonomy" id="3494"/>
    <lineage>
        <taxon>Eukaryota</taxon>
        <taxon>Viridiplantae</taxon>
        <taxon>Streptophyta</taxon>
        <taxon>Embryophyta</taxon>
        <taxon>Tracheophyta</taxon>
        <taxon>Spermatophyta</taxon>
        <taxon>Magnoliopsida</taxon>
        <taxon>eudicotyledons</taxon>
        <taxon>Gunneridae</taxon>
        <taxon>Pentapetalae</taxon>
        <taxon>rosids</taxon>
        <taxon>fabids</taxon>
        <taxon>Rosales</taxon>
        <taxon>Moraceae</taxon>
        <taxon>Ficeae</taxon>
        <taxon>Ficus</taxon>
    </lineage>
</organism>
<feature type="region of interest" description="Disordered" evidence="10">
    <location>
        <begin position="1"/>
        <end position="24"/>
    </location>
</feature>
<dbReference type="Proteomes" id="UP001187192">
    <property type="component" value="Unassembled WGS sequence"/>
</dbReference>
<keyword evidence="7" id="KW-0406">Ion transport</keyword>
<dbReference type="Gene3D" id="1.20.120.350">
    <property type="entry name" value="Voltage-gated potassium channels. Chain C"/>
    <property type="match status" value="1"/>
</dbReference>
<evidence type="ECO:0000256" key="3">
    <source>
        <dbReference type="ARBA" id="ARBA00022475"/>
    </source>
</evidence>
<evidence type="ECO:0000313" key="12">
    <source>
        <dbReference type="EMBL" id="GMN70599.1"/>
    </source>
</evidence>
<evidence type="ECO:0000256" key="5">
    <source>
        <dbReference type="ARBA" id="ARBA00022882"/>
    </source>
</evidence>
<evidence type="ECO:0000256" key="7">
    <source>
        <dbReference type="ARBA" id="ARBA00023065"/>
    </source>
</evidence>
<evidence type="ECO:0000256" key="6">
    <source>
        <dbReference type="ARBA" id="ARBA00022989"/>
    </source>
</evidence>
<evidence type="ECO:0000256" key="4">
    <source>
        <dbReference type="ARBA" id="ARBA00022692"/>
    </source>
</evidence>
<evidence type="ECO:0000256" key="9">
    <source>
        <dbReference type="ARBA" id="ARBA00023303"/>
    </source>
</evidence>
<keyword evidence="3" id="KW-1003">Cell membrane</keyword>
<dbReference type="PANTHER" id="PTHR46480">
    <property type="entry name" value="F20B24.22"/>
    <property type="match status" value="1"/>
</dbReference>
<protein>
    <recommendedName>
        <fullName evidence="15">Voltage-gated hydrogen channel 1</fullName>
    </recommendedName>
</protein>
<comment type="caution">
    <text evidence="13">The sequence shown here is derived from an EMBL/GenBank/DDBJ whole genome shotgun (WGS) entry which is preliminary data.</text>
</comment>
<dbReference type="GO" id="GO:0034702">
    <property type="term" value="C:monoatomic ion channel complex"/>
    <property type="evidence" value="ECO:0007669"/>
    <property type="project" value="UniProtKB-KW"/>
</dbReference>